<dbReference type="AlphaFoldDB" id="A0A379KQX7"/>
<dbReference type="RefSeq" id="WP_115274987.1">
    <property type="nucleotide sequence ID" value="NZ_CP100652.1"/>
</dbReference>
<accession>A0A379KQX7</accession>
<name>A0A379KQX7_PSEPU</name>
<sequence length="264" mass="28722">MSHSLRDHASTRYCAVLGAEGVGLGRWHGNQHQWLGSRAFTGDAAQPAWDAALQALAALLGEHAVRGGQCQVLLSARYSRFCLVPWSAAISHPRELEAYAQACFENLYAQPLDDWRIVLSPEPAGAARIATALPEALLQGLQALARENRLRLRSVQPYLMAVYNRCSSQLQAGDFLFVLAEPRRSVLLLAAGGAWQQVLTQGCADSDQALQALIERTCELYGEHMPQVYLHAPGRGDVPQLAAVQLCQPASEADPLCAMWRAVA</sequence>
<protein>
    <submittedName>
        <fullName evidence="1">Uncharacterized protein</fullName>
    </submittedName>
</protein>
<evidence type="ECO:0000313" key="1">
    <source>
        <dbReference type="EMBL" id="SUD69950.1"/>
    </source>
</evidence>
<gene>
    <name evidence="1" type="ORF">NCTC7914_04099</name>
</gene>
<reference evidence="1 2" key="1">
    <citation type="submission" date="2018-06" db="EMBL/GenBank/DDBJ databases">
        <authorList>
            <consortium name="Pathogen Informatics"/>
            <person name="Doyle S."/>
        </authorList>
    </citation>
    <scope>NUCLEOTIDE SEQUENCE [LARGE SCALE GENOMIC DNA]</scope>
    <source>
        <strain evidence="1 2">NCTC7914</strain>
    </source>
</reference>
<dbReference type="Proteomes" id="UP000254602">
    <property type="component" value="Unassembled WGS sequence"/>
</dbReference>
<organism evidence="1 2">
    <name type="scientific">Pseudomonas putida</name>
    <name type="common">Arthrobacter siderocapsulatus</name>
    <dbReference type="NCBI Taxonomy" id="303"/>
    <lineage>
        <taxon>Bacteria</taxon>
        <taxon>Pseudomonadati</taxon>
        <taxon>Pseudomonadota</taxon>
        <taxon>Gammaproteobacteria</taxon>
        <taxon>Pseudomonadales</taxon>
        <taxon>Pseudomonadaceae</taxon>
        <taxon>Pseudomonas</taxon>
    </lineage>
</organism>
<dbReference type="EMBL" id="UGUY01000001">
    <property type="protein sequence ID" value="SUD69950.1"/>
    <property type="molecule type" value="Genomic_DNA"/>
</dbReference>
<evidence type="ECO:0000313" key="2">
    <source>
        <dbReference type="Proteomes" id="UP000254602"/>
    </source>
</evidence>
<proteinExistence type="predicted"/>